<dbReference type="PROSITE" id="PS51687">
    <property type="entry name" value="SAM_MT_RNA_M5U"/>
    <property type="match status" value="1"/>
</dbReference>
<keyword evidence="3 4" id="KW-0949">S-adenosyl-L-methionine</keyword>
<keyword evidence="2 4" id="KW-0808">Transferase</keyword>
<name>A0A537M2F2_9BACT</name>
<dbReference type="SUPFAM" id="SSF53335">
    <property type="entry name" value="S-adenosyl-L-methionine-dependent methyltransferases"/>
    <property type="match status" value="1"/>
</dbReference>
<dbReference type="PANTHER" id="PTHR11061:SF30">
    <property type="entry name" value="TRNA (URACIL(54)-C(5))-METHYLTRANSFERASE"/>
    <property type="match status" value="1"/>
</dbReference>
<dbReference type="InterPro" id="IPR002792">
    <property type="entry name" value="TRAM_dom"/>
</dbReference>
<dbReference type="Proteomes" id="UP000320393">
    <property type="component" value="Unassembled WGS sequence"/>
</dbReference>
<dbReference type="EC" id="2.1.1.190" evidence="6"/>
<sequence length="434" mass="46567">MIARFDRMGPTGEALALVAGREVAVPYAAPGEEARVRITGLERGRARGRLVALTAASPRVVRPRCPHFGRCGGCQWQHLEYPAQLEQKTALVSEALERGGLHGRPIAPAIGWEPSWEFRAHLEAAVGVRDGRRVLGFFSWGGDRIIEVGQCPVQHPGNVAALTSVRAAWDALHPIAGALRGIISRVGTATGEVMLGLSVTRRLGPDDRQAAVRALLDRVPRLVSLMEVRAPRLGHLLAGRQAGLLWGRPYVQEEVAGVRYHVPLLAEFPVNLRALPGLIEIILGALDATPADTVVEPDAGIGGYTLHVALGAARVVGVTTVPELDAAWENARLNQMTNCQFYARSPVRALEKAGRRGPVRLAFLHPPGPGLASDLPPALRRAGVQRVVYLGRTLGRLARDAAALERAGFRIGRVQPIDLSPHTSRVHALLTASA</sequence>
<feature type="domain" description="TRAM" evidence="5">
    <location>
        <begin position="1"/>
        <end position="52"/>
    </location>
</feature>
<accession>A0A537M2F2</accession>
<dbReference type="InterPro" id="IPR012340">
    <property type="entry name" value="NA-bd_OB-fold"/>
</dbReference>
<evidence type="ECO:0000256" key="4">
    <source>
        <dbReference type="PROSITE-ProRule" id="PRU01024"/>
    </source>
</evidence>
<evidence type="ECO:0000313" key="6">
    <source>
        <dbReference type="EMBL" id="TMJ14439.1"/>
    </source>
</evidence>
<reference evidence="6 7" key="1">
    <citation type="journal article" date="2019" name="Nat. Microbiol.">
        <title>Mediterranean grassland soil C-N compound turnover is dependent on rainfall and depth, and is mediated by genomically divergent microorganisms.</title>
        <authorList>
            <person name="Diamond S."/>
            <person name="Andeer P.F."/>
            <person name="Li Z."/>
            <person name="Crits-Christoph A."/>
            <person name="Burstein D."/>
            <person name="Anantharaman K."/>
            <person name="Lane K.R."/>
            <person name="Thomas B.C."/>
            <person name="Pan C."/>
            <person name="Northen T.R."/>
            <person name="Banfield J.F."/>
        </authorList>
    </citation>
    <scope>NUCLEOTIDE SEQUENCE [LARGE SCALE GENOMIC DNA]</scope>
    <source>
        <strain evidence="6">NP_5</strain>
    </source>
</reference>
<dbReference type="InterPro" id="IPR010280">
    <property type="entry name" value="U5_MeTrfase_fam"/>
</dbReference>
<keyword evidence="1 4" id="KW-0489">Methyltransferase</keyword>
<comment type="caution">
    <text evidence="4">Lacks conserved residue(s) required for the propagation of feature annotation.</text>
</comment>
<dbReference type="Gene3D" id="2.40.50.1070">
    <property type="match status" value="1"/>
</dbReference>
<dbReference type="NCBIfam" id="TIGR00479">
    <property type="entry name" value="rumA"/>
    <property type="match status" value="1"/>
</dbReference>
<dbReference type="AlphaFoldDB" id="A0A537M2F2"/>
<dbReference type="PROSITE" id="PS50926">
    <property type="entry name" value="TRAM"/>
    <property type="match status" value="1"/>
</dbReference>
<dbReference type="EMBL" id="VBAM01000107">
    <property type="protein sequence ID" value="TMJ14439.1"/>
    <property type="molecule type" value="Genomic_DNA"/>
</dbReference>
<dbReference type="Gene3D" id="3.40.50.150">
    <property type="entry name" value="Vaccinia Virus protein VP39"/>
    <property type="match status" value="1"/>
</dbReference>
<evidence type="ECO:0000256" key="2">
    <source>
        <dbReference type="ARBA" id="ARBA00022679"/>
    </source>
</evidence>
<protein>
    <submittedName>
        <fullName evidence="6">23S rRNA (Uracil(1939)-C(5))-methyltransferase RlmD</fullName>
        <ecNumber evidence="6">2.1.1.190</ecNumber>
    </submittedName>
</protein>
<organism evidence="6 7">
    <name type="scientific">Candidatus Segetimicrobium genomatis</name>
    <dbReference type="NCBI Taxonomy" id="2569760"/>
    <lineage>
        <taxon>Bacteria</taxon>
        <taxon>Bacillati</taxon>
        <taxon>Candidatus Sysuimicrobiota</taxon>
        <taxon>Candidatus Sysuimicrobiia</taxon>
        <taxon>Candidatus Sysuimicrobiales</taxon>
        <taxon>Candidatus Segetimicrobiaceae</taxon>
        <taxon>Candidatus Segetimicrobium</taxon>
    </lineage>
</organism>
<dbReference type="GO" id="GO:0070041">
    <property type="term" value="F:rRNA (uridine-C5-)-methyltransferase activity"/>
    <property type="evidence" value="ECO:0007669"/>
    <property type="project" value="TreeGrafter"/>
</dbReference>
<comment type="similarity">
    <text evidence="4">Belongs to the class I-like SAM-binding methyltransferase superfamily. RNA M5U methyltransferase family.</text>
</comment>
<evidence type="ECO:0000256" key="3">
    <source>
        <dbReference type="ARBA" id="ARBA00022691"/>
    </source>
</evidence>
<evidence type="ECO:0000259" key="5">
    <source>
        <dbReference type="PROSITE" id="PS50926"/>
    </source>
</evidence>
<proteinExistence type="inferred from homology"/>
<evidence type="ECO:0000313" key="7">
    <source>
        <dbReference type="Proteomes" id="UP000320393"/>
    </source>
</evidence>
<evidence type="ECO:0000256" key="1">
    <source>
        <dbReference type="ARBA" id="ARBA00022603"/>
    </source>
</evidence>
<comment type="caution">
    <text evidence="6">The sequence shown here is derived from an EMBL/GenBank/DDBJ whole genome shotgun (WGS) entry which is preliminary data.</text>
</comment>
<dbReference type="InterPro" id="IPR029063">
    <property type="entry name" value="SAM-dependent_MTases_sf"/>
</dbReference>
<dbReference type="PANTHER" id="PTHR11061">
    <property type="entry name" value="RNA M5U METHYLTRANSFERASE"/>
    <property type="match status" value="1"/>
</dbReference>
<gene>
    <name evidence="6" type="primary">rlmD</name>
    <name evidence="6" type="ORF">E6H02_03275</name>
</gene>
<dbReference type="GO" id="GO:0070475">
    <property type="term" value="P:rRNA base methylation"/>
    <property type="evidence" value="ECO:0007669"/>
    <property type="project" value="TreeGrafter"/>
</dbReference>
<dbReference type="SUPFAM" id="SSF50249">
    <property type="entry name" value="Nucleic acid-binding proteins"/>
    <property type="match status" value="1"/>
</dbReference>
<dbReference type="Gene3D" id="2.40.50.140">
    <property type="entry name" value="Nucleic acid-binding proteins"/>
    <property type="match status" value="1"/>
</dbReference>